<dbReference type="Proteomes" id="UP000613266">
    <property type="component" value="Unassembled WGS sequence"/>
</dbReference>
<dbReference type="SUPFAM" id="SSF55103">
    <property type="entry name" value="FAD-linked oxidases, C-terminal domain"/>
    <property type="match status" value="1"/>
</dbReference>
<dbReference type="FunFam" id="1.10.45.10:FF:000001">
    <property type="entry name" value="D-lactate dehydrogenase mitochondrial"/>
    <property type="match status" value="1"/>
</dbReference>
<keyword evidence="7" id="KW-1185">Reference proteome</keyword>
<accession>A0A931NCL6</accession>
<dbReference type="SUPFAM" id="SSF56176">
    <property type="entry name" value="FAD-binding/transporter-associated domain-like"/>
    <property type="match status" value="1"/>
</dbReference>
<sequence length="460" mass="48747">MTEVLARLRSEFGTEQVLAGADAAPFECDWRRRAPGRALAVLRPRSVAEVQAMLRAATREGLALVPQGGNTGLVEGSTPDDSGRELVLSLRRLDRIRAISLVNATLCAEAGALLQPLQQACAAQGLLLPLSLAAEGSCTLGGNLATNAGGTQVLRWGNARDLCLGLEVVTADGGLWSDLDGLRKDHRGLNLRDLFIGSEGTLGVITAAVIKLQALPRSRLAAWLAVPDLPAAMQLLQSARMALGDGLSGFEAMSQASQQLLDSLPLPACPWALLVELSSHRTEAEARAEFEAWLALALAEGWAQDAVLAHNEAQAQALWALREAIPGAQTRAGGNLKHDIALPLDRIADFVAACEARIARAFAGARPVVFGHLGDGNLHFNVAPPPGQSLADFQAQEPALNALVFDCVAEFGGSFSAEHGIGRLRRAELAQRLDPLALDLMRRIKQALDPANRLNPGRVL</sequence>
<dbReference type="InterPro" id="IPR016164">
    <property type="entry name" value="FAD-linked_Oxase-like_C"/>
</dbReference>
<dbReference type="RefSeq" id="WP_198109303.1">
    <property type="nucleotide sequence ID" value="NZ_JAEDAK010000001.1"/>
</dbReference>
<dbReference type="PANTHER" id="PTHR43716">
    <property type="entry name" value="D-2-HYDROXYGLUTARATE DEHYDROGENASE, MITOCHONDRIAL"/>
    <property type="match status" value="1"/>
</dbReference>
<dbReference type="Gene3D" id="3.30.70.2740">
    <property type="match status" value="1"/>
</dbReference>
<dbReference type="Pfam" id="PF02913">
    <property type="entry name" value="FAD-oxidase_C"/>
    <property type="match status" value="1"/>
</dbReference>
<dbReference type="InterPro" id="IPR016166">
    <property type="entry name" value="FAD-bd_PCMH"/>
</dbReference>
<name>A0A931NCL6_9BURK</name>
<feature type="domain" description="FAD-binding PCMH-type" evidence="5">
    <location>
        <begin position="34"/>
        <end position="215"/>
    </location>
</feature>
<evidence type="ECO:0000256" key="4">
    <source>
        <dbReference type="ARBA" id="ARBA00022827"/>
    </source>
</evidence>
<gene>
    <name evidence="6" type="ORF">I7X39_02175</name>
</gene>
<dbReference type="InterPro" id="IPR006094">
    <property type="entry name" value="Oxid_FAD_bind_N"/>
</dbReference>
<comment type="cofactor">
    <cofactor evidence="1">
        <name>FAD</name>
        <dbReference type="ChEBI" id="CHEBI:57692"/>
    </cofactor>
</comment>
<dbReference type="PANTHER" id="PTHR43716:SF2">
    <property type="entry name" value="BLL6224 PROTEIN"/>
    <property type="match status" value="1"/>
</dbReference>
<dbReference type="InterPro" id="IPR016171">
    <property type="entry name" value="Vanillyl_alc_oxidase_C-sub2"/>
</dbReference>
<keyword evidence="3" id="KW-0285">Flavoprotein</keyword>
<comment type="caution">
    <text evidence="6">The sequence shown here is derived from an EMBL/GenBank/DDBJ whole genome shotgun (WGS) entry which is preliminary data.</text>
</comment>
<dbReference type="EMBL" id="JAEDAK010000001">
    <property type="protein sequence ID" value="MBH9575702.1"/>
    <property type="molecule type" value="Genomic_DNA"/>
</dbReference>
<dbReference type="GO" id="GO:0003824">
    <property type="term" value="F:catalytic activity"/>
    <property type="evidence" value="ECO:0007669"/>
    <property type="project" value="InterPro"/>
</dbReference>
<dbReference type="InterPro" id="IPR051264">
    <property type="entry name" value="FAD-oxidored/transferase_4"/>
</dbReference>
<reference evidence="6" key="1">
    <citation type="submission" date="2020-12" db="EMBL/GenBank/DDBJ databases">
        <title>The genome sequence of Inhella sp. 1Y17.</title>
        <authorList>
            <person name="Liu Y."/>
        </authorList>
    </citation>
    <scope>NUCLEOTIDE SEQUENCE</scope>
    <source>
        <strain evidence="6">1Y17</strain>
    </source>
</reference>
<dbReference type="GO" id="GO:0071949">
    <property type="term" value="F:FAD binding"/>
    <property type="evidence" value="ECO:0007669"/>
    <property type="project" value="InterPro"/>
</dbReference>
<dbReference type="Pfam" id="PF01565">
    <property type="entry name" value="FAD_binding_4"/>
    <property type="match status" value="1"/>
</dbReference>
<dbReference type="AlphaFoldDB" id="A0A931NCL6"/>
<evidence type="ECO:0000256" key="2">
    <source>
        <dbReference type="ARBA" id="ARBA00008000"/>
    </source>
</evidence>
<dbReference type="Gene3D" id="1.10.45.10">
    <property type="entry name" value="Vanillyl-alcohol Oxidase, Chain A, domain 4"/>
    <property type="match status" value="1"/>
</dbReference>
<dbReference type="InterPro" id="IPR004113">
    <property type="entry name" value="FAD-bd_oxidored_4_C"/>
</dbReference>
<dbReference type="PROSITE" id="PS51387">
    <property type="entry name" value="FAD_PCMH"/>
    <property type="match status" value="1"/>
</dbReference>
<dbReference type="Gene3D" id="3.30.70.2190">
    <property type="match status" value="1"/>
</dbReference>
<evidence type="ECO:0000313" key="7">
    <source>
        <dbReference type="Proteomes" id="UP000613266"/>
    </source>
</evidence>
<comment type="similarity">
    <text evidence="2">Belongs to the FAD-binding oxidoreductase/transferase type 4 family.</text>
</comment>
<keyword evidence="4" id="KW-0274">FAD</keyword>
<dbReference type="InterPro" id="IPR036318">
    <property type="entry name" value="FAD-bd_PCMH-like_sf"/>
</dbReference>
<proteinExistence type="inferred from homology"/>
<evidence type="ECO:0000259" key="5">
    <source>
        <dbReference type="PROSITE" id="PS51387"/>
    </source>
</evidence>
<dbReference type="GO" id="GO:0022904">
    <property type="term" value="P:respiratory electron transport chain"/>
    <property type="evidence" value="ECO:0007669"/>
    <property type="project" value="TreeGrafter"/>
</dbReference>
<protein>
    <submittedName>
        <fullName evidence="6">FAD-binding oxidoreductase</fullName>
    </submittedName>
</protein>
<evidence type="ECO:0000256" key="1">
    <source>
        <dbReference type="ARBA" id="ARBA00001974"/>
    </source>
</evidence>
<evidence type="ECO:0000313" key="6">
    <source>
        <dbReference type="EMBL" id="MBH9575702.1"/>
    </source>
</evidence>
<evidence type="ECO:0000256" key="3">
    <source>
        <dbReference type="ARBA" id="ARBA00022630"/>
    </source>
</evidence>
<dbReference type="InterPro" id="IPR016169">
    <property type="entry name" value="FAD-bd_PCMH_sub2"/>
</dbReference>
<organism evidence="6 7">
    <name type="scientific">Inhella proteolytica</name>
    <dbReference type="NCBI Taxonomy" id="2795029"/>
    <lineage>
        <taxon>Bacteria</taxon>
        <taxon>Pseudomonadati</taxon>
        <taxon>Pseudomonadota</taxon>
        <taxon>Betaproteobacteria</taxon>
        <taxon>Burkholderiales</taxon>
        <taxon>Sphaerotilaceae</taxon>
        <taxon>Inhella</taxon>
    </lineage>
</organism>
<dbReference type="Gene3D" id="3.30.465.10">
    <property type="match status" value="1"/>
</dbReference>